<reference evidence="1" key="2">
    <citation type="journal article" date="2015" name="Data Brief">
        <title>Shoot transcriptome of the giant reed, Arundo donax.</title>
        <authorList>
            <person name="Barrero R.A."/>
            <person name="Guerrero F.D."/>
            <person name="Moolhuijzen P."/>
            <person name="Goolsby J.A."/>
            <person name="Tidwell J."/>
            <person name="Bellgard S.E."/>
            <person name="Bellgard M.I."/>
        </authorList>
    </citation>
    <scope>NUCLEOTIDE SEQUENCE</scope>
    <source>
        <tissue evidence="1">Shoot tissue taken approximately 20 cm above the soil surface</tissue>
    </source>
</reference>
<evidence type="ECO:0000313" key="1">
    <source>
        <dbReference type="EMBL" id="JAD41867.1"/>
    </source>
</evidence>
<reference evidence="1" key="1">
    <citation type="submission" date="2014-09" db="EMBL/GenBank/DDBJ databases">
        <authorList>
            <person name="Magalhaes I.L.F."/>
            <person name="Oliveira U."/>
            <person name="Santos F.R."/>
            <person name="Vidigal T.H.D.A."/>
            <person name="Brescovit A.D."/>
            <person name="Santos A.J."/>
        </authorList>
    </citation>
    <scope>NUCLEOTIDE SEQUENCE</scope>
    <source>
        <tissue evidence="1">Shoot tissue taken approximately 20 cm above the soil surface</tissue>
    </source>
</reference>
<dbReference type="AlphaFoldDB" id="A0A0A9A498"/>
<dbReference type="EMBL" id="GBRH01256028">
    <property type="protein sequence ID" value="JAD41867.1"/>
    <property type="molecule type" value="Transcribed_RNA"/>
</dbReference>
<name>A0A0A9A498_ARUDO</name>
<organism evidence="1">
    <name type="scientific">Arundo donax</name>
    <name type="common">Giant reed</name>
    <name type="synonym">Donax arundinaceus</name>
    <dbReference type="NCBI Taxonomy" id="35708"/>
    <lineage>
        <taxon>Eukaryota</taxon>
        <taxon>Viridiplantae</taxon>
        <taxon>Streptophyta</taxon>
        <taxon>Embryophyta</taxon>
        <taxon>Tracheophyta</taxon>
        <taxon>Spermatophyta</taxon>
        <taxon>Magnoliopsida</taxon>
        <taxon>Liliopsida</taxon>
        <taxon>Poales</taxon>
        <taxon>Poaceae</taxon>
        <taxon>PACMAD clade</taxon>
        <taxon>Arundinoideae</taxon>
        <taxon>Arundineae</taxon>
        <taxon>Arundo</taxon>
    </lineage>
</organism>
<sequence>MKTIEGLRREVGQTVMLSVKRVSGTVAKPPEHAAGVARTSFFSFGSLFAKLRA</sequence>
<protein>
    <submittedName>
        <fullName evidence="1">Uncharacterized protein</fullName>
    </submittedName>
</protein>
<proteinExistence type="predicted"/>
<accession>A0A0A9A498</accession>